<dbReference type="OrthoDB" id="3638319at2"/>
<proteinExistence type="predicted"/>
<keyword evidence="3 5" id="KW-1133">Transmembrane helix</keyword>
<keyword evidence="4 5" id="KW-0472">Membrane</keyword>
<evidence type="ECO:0000256" key="2">
    <source>
        <dbReference type="ARBA" id="ARBA00022692"/>
    </source>
</evidence>
<evidence type="ECO:0000256" key="1">
    <source>
        <dbReference type="ARBA" id="ARBA00004141"/>
    </source>
</evidence>
<comment type="caution">
    <text evidence="7">The sequence shown here is derived from an EMBL/GenBank/DDBJ whole genome shotgun (WGS) entry which is preliminary data.</text>
</comment>
<feature type="transmembrane region" description="Helical" evidence="5">
    <location>
        <begin position="84"/>
        <end position="104"/>
    </location>
</feature>
<feature type="transmembrane region" description="Helical" evidence="5">
    <location>
        <begin position="51"/>
        <end position="72"/>
    </location>
</feature>
<name>A0A4Q7KQZ7_9PSEU</name>
<evidence type="ECO:0000313" key="7">
    <source>
        <dbReference type="EMBL" id="RZS37762.1"/>
    </source>
</evidence>
<accession>A0A4Q7KQZ7</accession>
<dbReference type="GO" id="GO:0016020">
    <property type="term" value="C:membrane"/>
    <property type="evidence" value="ECO:0007669"/>
    <property type="project" value="UniProtKB-SubCell"/>
</dbReference>
<keyword evidence="2 5" id="KW-0812">Transmembrane</keyword>
<feature type="domain" description="RDD" evidence="6">
    <location>
        <begin position="48"/>
        <end position="141"/>
    </location>
</feature>
<gene>
    <name evidence="7" type="ORF">EV193_105320</name>
</gene>
<comment type="subcellular location">
    <subcellularLocation>
        <location evidence="1">Membrane</location>
        <topology evidence="1">Multi-pass membrane protein</topology>
    </subcellularLocation>
</comment>
<evidence type="ECO:0000313" key="8">
    <source>
        <dbReference type="Proteomes" id="UP000294257"/>
    </source>
</evidence>
<evidence type="ECO:0000259" key="6">
    <source>
        <dbReference type="Pfam" id="PF06271"/>
    </source>
</evidence>
<protein>
    <submittedName>
        <fullName evidence="7">RDD family protein</fullName>
    </submittedName>
</protein>
<reference evidence="7 8" key="1">
    <citation type="submission" date="2019-02" db="EMBL/GenBank/DDBJ databases">
        <title>Genomic Encyclopedia of Type Strains, Phase IV (KMG-IV): sequencing the most valuable type-strain genomes for metagenomic binning, comparative biology and taxonomic classification.</title>
        <authorList>
            <person name="Goeker M."/>
        </authorList>
    </citation>
    <scope>NUCLEOTIDE SEQUENCE [LARGE SCALE GENOMIC DNA]</scope>
    <source>
        <strain evidence="7 8">DSM 101727</strain>
    </source>
</reference>
<dbReference type="Pfam" id="PF06271">
    <property type="entry name" value="RDD"/>
    <property type="match status" value="1"/>
</dbReference>
<dbReference type="RefSeq" id="WP_130345207.1">
    <property type="nucleotide sequence ID" value="NZ_SGWQ01000005.1"/>
</dbReference>
<organism evidence="7 8">
    <name type="scientific">Herbihabitans rhizosphaerae</name>
    <dbReference type="NCBI Taxonomy" id="1872711"/>
    <lineage>
        <taxon>Bacteria</taxon>
        <taxon>Bacillati</taxon>
        <taxon>Actinomycetota</taxon>
        <taxon>Actinomycetes</taxon>
        <taxon>Pseudonocardiales</taxon>
        <taxon>Pseudonocardiaceae</taxon>
        <taxon>Herbihabitans</taxon>
    </lineage>
</organism>
<keyword evidence="8" id="KW-1185">Reference proteome</keyword>
<sequence>MSEKSFWLNIVRYSDLRRLRSEPALQNANIPVAHGDDNDPRYPSKTTLRRVLGFIVDLALHWGIGIGAFLAMKKVPALEKFADKAWLGLFLGFLLASIVHRIFVQRLVYTTLGKAIFGVRYIRSDTGGPPTLWSLVKEWLFGILRFLAHY</sequence>
<dbReference type="EMBL" id="SGWQ01000005">
    <property type="protein sequence ID" value="RZS37762.1"/>
    <property type="molecule type" value="Genomic_DNA"/>
</dbReference>
<dbReference type="Proteomes" id="UP000294257">
    <property type="component" value="Unassembled WGS sequence"/>
</dbReference>
<evidence type="ECO:0000256" key="4">
    <source>
        <dbReference type="ARBA" id="ARBA00023136"/>
    </source>
</evidence>
<dbReference type="AlphaFoldDB" id="A0A4Q7KQZ7"/>
<evidence type="ECO:0000256" key="3">
    <source>
        <dbReference type="ARBA" id="ARBA00022989"/>
    </source>
</evidence>
<evidence type="ECO:0000256" key="5">
    <source>
        <dbReference type="SAM" id="Phobius"/>
    </source>
</evidence>
<dbReference type="InterPro" id="IPR010432">
    <property type="entry name" value="RDD"/>
</dbReference>